<protein>
    <submittedName>
        <fullName evidence="2">Uncharacterized protein</fullName>
    </submittedName>
</protein>
<organism evidence="2 3">
    <name type="scientific">Ensete ventricosum</name>
    <name type="common">Abyssinian banana</name>
    <name type="synonym">Musa ensete</name>
    <dbReference type="NCBI Taxonomy" id="4639"/>
    <lineage>
        <taxon>Eukaryota</taxon>
        <taxon>Viridiplantae</taxon>
        <taxon>Streptophyta</taxon>
        <taxon>Embryophyta</taxon>
        <taxon>Tracheophyta</taxon>
        <taxon>Spermatophyta</taxon>
        <taxon>Magnoliopsida</taxon>
        <taxon>Liliopsida</taxon>
        <taxon>Zingiberales</taxon>
        <taxon>Musaceae</taxon>
        <taxon>Ensete</taxon>
    </lineage>
</organism>
<feature type="compositionally biased region" description="Low complexity" evidence="1">
    <location>
        <begin position="1"/>
        <end position="16"/>
    </location>
</feature>
<dbReference type="AlphaFoldDB" id="A0A426ZNQ3"/>
<proteinExistence type="predicted"/>
<evidence type="ECO:0000313" key="2">
    <source>
        <dbReference type="EMBL" id="RRT65663.1"/>
    </source>
</evidence>
<reference evidence="2 3" key="1">
    <citation type="journal article" date="2014" name="Agronomy (Basel)">
        <title>A Draft Genome Sequence for Ensete ventricosum, the Drought-Tolerant Tree Against Hunger.</title>
        <authorList>
            <person name="Harrison J."/>
            <person name="Moore K.A."/>
            <person name="Paszkiewicz K."/>
            <person name="Jones T."/>
            <person name="Grant M."/>
            <person name="Ambacheew D."/>
            <person name="Muzemil S."/>
            <person name="Studholme D.J."/>
        </authorList>
    </citation>
    <scope>NUCLEOTIDE SEQUENCE [LARGE SCALE GENOMIC DNA]</scope>
</reference>
<dbReference type="EMBL" id="AMZH03005737">
    <property type="protein sequence ID" value="RRT65663.1"/>
    <property type="molecule type" value="Genomic_DNA"/>
</dbReference>
<evidence type="ECO:0000256" key="1">
    <source>
        <dbReference type="SAM" id="MobiDB-lite"/>
    </source>
</evidence>
<feature type="region of interest" description="Disordered" evidence="1">
    <location>
        <begin position="1"/>
        <end position="34"/>
    </location>
</feature>
<comment type="caution">
    <text evidence="2">The sequence shown here is derived from an EMBL/GenBank/DDBJ whole genome shotgun (WGS) entry which is preliminary data.</text>
</comment>
<dbReference type="Proteomes" id="UP000287651">
    <property type="component" value="Unassembled WGS sequence"/>
</dbReference>
<feature type="compositionally biased region" description="Basic and acidic residues" evidence="1">
    <location>
        <begin position="65"/>
        <end position="82"/>
    </location>
</feature>
<evidence type="ECO:0000313" key="3">
    <source>
        <dbReference type="Proteomes" id="UP000287651"/>
    </source>
</evidence>
<feature type="compositionally biased region" description="Basic and acidic residues" evidence="1">
    <location>
        <begin position="107"/>
        <end position="116"/>
    </location>
</feature>
<sequence length="155" mass="16735">MAHGASNGPSPEGSGTPPSPGQGRAHPTTKLKQGRDCAYTGVGTLPFPFVCYPLPTRDFQGSRLSRNDYGRGLLERGDRSNRSEGCNNSTAEDSKMTKGGKHRRDSRAKGKSEKRQGAMVPSYPMDEAYKGEHKCIGQGDLSADFWETSTRALNA</sequence>
<feature type="region of interest" description="Disordered" evidence="1">
    <location>
        <begin position="58"/>
        <end position="123"/>
    </location>
</feature>
<accession>A0A426ZNQ3</accession>
<name>A0A426ZNQ3_ENSVE</name>
<gene>
    <name evidence="2" type="ORF">B296_00029148</name>
</gene>